<dbReference type="AlphaFoldDB" id="X0U2S8"/>
<reference evidence="1" key="1">
    <citation type="journal article" date="2014" name="Front. Microbiol.">
        <title>High frequency of phylogenetically diverse reductive dehalogenase-homologous genes in deep subseafloor sedimentary metagenomes.</title>
        <authorList>
            <person name="Kawai M."/>
            <person name="Futagami T."/>
            <person name="Toyoda A."/>
            <person name="Takaki Y."/>
            <person name="Nishi S."/>
            <person name="Hori S."/>
            <person name="Arai W."/>
            <person name="Tsubouchi T."/>
            <person name="Morono Y."/>
            <person name="Uchiyama I."/>
            <person name="Ito T."/>
            <person name="Fujiyama A."/>
            <person name="Inagaki F."/>
            <person name="Takami H."/>
        </authorList>
    </citation>
    <scope>NUCLEOTIDE SEQUENCE</scope>
    <source>
        <strain evidence="1">Expedition CK06-06</strain>
    </source>
</reference>
<gene>
    <name evidence="1" type="ORF">S01H1_43377</name>
</gene>
<proteinExistence type="predicted"/>
<organism evidence="1">
    <name type="scientific">marine sediment metagenome</name>
    <dbReference type="NCBI Taxonomy" id="412755"/>
    <lineage>
        <taxon>unclassified sequences</taxon>
        <taxon>metagenomes</taxon>
        <taxon>ecological metagenomes</taxon>
    </lineage>
</organism>
<sequence>MEYIYLGDRMTDKRLKGKKCKAVRRPDGKCIRRKLSMLVEFENGRKCTVIAPQLRKIKQNV</sequence>
<evidence type="ECO:0000313" key="1">
    <source>
        <dbReference type="EMBL" id="GAG00074.1"/>
    </source>
</evidence>
<protein>
    <submittedName>
        <fullName evidence="1">Uncharacterized protein</fullName>
    </submittedName>
</protein>
<dbReference type="EMBL" id="BARS01027632">
    <property type="protein sequence ID" value="GAG00074.1"/>
    <property type="molecule type" value="Genomic_DNA"/>
</dbReference>
<accession>X0U2S8</accession>
<comment type="caution">
    <text evidence="1">The sequence shown here is derived from an EMBL/GenBank/DDBJ whole genome shotgun (WGS) entry which is preliminary data.</text>
</comment>
<name>X0U2S8_9ZZZZ</name>